<evidence type="ECO:0000313" key="2">
    <source>
        <dbReference type="Proteomes" id="UP000266723"/>
    </source>
</evidence>
<reference evidence="1 2" key="1">
    <citation type="journal article" date="2020" name="BMC Genomics">
        <title>Intraspecific diversification of the crop wild relative Brassica cretica Lam. using demographic model selection.</title>
        <authorList>
            <person name="Kioukis A."/>
            <person name="Michalopoulou V.A."/>
            <person name="Briers L."/>
            <person name="Pirintsos S."/>
            <person name="Studholme D.J."/>
            <person name="Pavlidis P."/>
            <person name="Sarris P.F."/>
        </authorList>
    </citation>
    <scope>NUCLEOTIDE SEQUENCE [LARGE SCALE GENOMIC DNA]</scope>
    <source>
        <strain evidence="2">cv. PFS-1207/04</strain>
    </source>
</reference>
<accession>A0ABQ7C8P6</accession>
<protein>
    <submittedName>
        <fullName evidence="1">Uncharacterized protein</fullName>
    </submittedName>
</protein>
<name>A0ABQ7C8P6_BRACR</name>
<sequence>MFDGEAGSVCLKDDASTHTPDVYAAHVAILGALSSGRTSVCIPSGTVLRLPRQDYSRYLFGFLILPLGSWPLSSSYDVFYFCRKSPQA</sequence>
<dbReference type="Proteomes" id="UP000266723">
    <property type="component" value="Unassembled WGS sequence"/>
</dbReference>
<comment type="caution">
    <text evidence="1">The sequence shown here is derived from an EMBL/GenBank/DDBJ whole genome shotgun (WGS) entry which is preliminary data.</text>
</comment>
<gene>
    <name evidence="1" type="ORF">DY000_02008189</name>
</gene>
<organism evidence="1 2">
    <name type="scientific">Brassica cretica</name>
    <name type="common">Mustard</name>
    <dbReference type="NCBI Taxonomy" id="69181"/>
    <lineage>
        <taxon>Eukaryota</taxon>
        <taxon>Viridiplantae</taxon>
        <taxon>Streptophyta</taxon>
        <taxon>Embryophyta</taxon>
        <taxon>Tracheophyta</taxon>
        <taxon>Spermatophyta</taxon>
        <taxon>Magnoliopsida</taxon>
        <taxon>eudicotyledons</taxon>
        <taxon>Gunneridae</taxon>
        <taxon>Pentapetalae</taxon>
        <taxon>rosids</taxon>
        <taxon>malvids</taxon>
        <taxon>Brassicales</taxon>
        <taxon>Brassicaceae</taxon>
        <taxon>Brassiceae</taxon>
        <taxon>Brassica</taxon>
    </lineage>
</organism>
<evidence type="ECO:0000313" key="1">
    <source>
        <dbReference type="EMBL" id="KAF3547502.1"/>
    </source>
</evidence>
<proteinExistence type="predicted"/>
<dbReference type="EMBL" id="QGKV02000832">
    <property type="protein sequence ID" value="KAF3547502.1"/>
    <property type="molecule type" value="Genomic_DNA"/>
</dbReference>
<keyword evidence="2" id="KW-1185">Reference proteome</keyword>